<accession>E2B8U0</accession>
<gene>
    <name evidence="2" type="ORF">EAI_05464</name>
</gene>
<feature type="compositionally biased region" description="Polar residues" evidence="1">
    <location>
        <begin position="128"/>
        <end position="137"/>
    </location>
</feature>
<name>E2B8U0_HARSA</name>
<feature type="region of interest" description="Disordered" evidence="1">
    <location>
        <begin position="101"/>
        <end position="138"/>
    </location>
</feature>
<protein>
    <submittedName>
        <fullName evidence="2">Uncharacterized protein</fullName>
    </submittedName>
</protein>
<proteinExistence type="predicted"/>
<dbReference type="OrthoDB" id="6605882at2759"/>
<feature type="compositionally biased region" description="Polar residues" evidence="1">
    <location>
        <begin position="25"/>
        <end position="34"/>
    </location>
</feature>
<dbReference type="EMBL" id="GL446384">
    <property type="protein sequence ID" value="EFN87880.1"/>
    <property type="molecule type" value="Genomic_DNA"/>
</dbReference>
<dbReference type="Proteomes" id="UP000008237">
    <property type="component" value="Unassembled WGS sequence"/>
</dbReference>
<feature type="region of interest" description="Disordered" evidence="1">
    <location>
        <begin position="1"/>
        <end position="51"/>
    </location>
</feature>
<organism evidence="3">
    <name type="scientific">Harpegnathos saltator</name>
    <name type="common">Jerdon's jumping ant</name>
    <dbReference type="NCBI Taxonomy" id="610380"/>
    <lineage>
        <taxon>Eukaryota</taxon>
        <taxon>Metazoa</taxon>
        <taxon>Ecdysozoa</taxon>
        <taxon>Arthropoda</taxon>
        <taxon>Hexapoda</taxon>
        <taxon>Insecta</taxon>
        <taxon>Pterygota</taxon>
        <taxon>Neoptera</taxon>
        <taxon>Endopterygota</taxon>
        <taxon>Hymenoptera</taxon>
        <taxon>Apocrita</taxon>
        <taxon>Aculeata</taxon>
        <taxon>Formicoidea</taxon>
        <taxon>Formicidae</taxon>
        <taxon>Ponerinae</taxon>
        <taxon>Ponerini</taxon>
        <taxon>Harpegnathos</taxon>
    </lineage>
</organism>
<evidence type="ECO:0000313" key="2">
    <source>
        <dbReference type="EMBL" id="EFN87880.1"/>
    </source>
</evidence>
<dbReference type="InParanoid" id="E2B8U0"/>
<evidence type="ECO:0000256" key="1">
    <source>
        <dbReference type="SAM" id="MobiDB-lite"/>
    </source>
</evidence>
<keyword evidence="3" id="KW-1185">Reference proteome</keyword>
<reference evidence="2 3" key="1">
    <citation type="journal article" date="2010" name="Science">
        <title>Genomic comparison of the ants Camponotus floridanus and Harpegnathos saltator.</title>
        <authorList>
            <person name="Bonasio R."/>
            <person name="Zhang G."/>
            <person name="Ye C."/>
            <person name="Mutti N.S."/>
            <person name="Fang X."/>
            <person name="Qin N."/>
            <person name="Donahue G."/>
            <person name="Yang P."/>
            <person name="Li Q."/>
            <person name="Li C."/>
            <person name="Zhang P."/>
            <person name="Huang Z."/>
            <person name="Berger S.L."/>
            <person name="Reinberg D."/>
            <person name="Wang J."/>
            <person name="Liebig J."/>
        </authorList>
    </citation>
    <scope>NUCLEOTIDE SEQUENCE [LARGE SCALE GENOMIC DNA]</scope>
    <source>
        <strain evidence="2 3">R22 G/1</strain>
    </source>
</reference>
<evidence type="ECO:0000313" key="3">
    <source>
        <dbReference type="Proteomes" id="UP000008237"/>
    </source>
</evidence>
<feature type="region of interest" description="Disordered" evidence="1">
    <location>
        <begin position="160"/>
        <end position="214"/>
    </location>
</feature>
<feature type="compositionally biased region" description="Basic residues" evidence="1">
    <location>
        <begin position="175"/>
        <end position="189"/>
    </location>
</feature>
<sequence>MQTSCSLPETPVFARGSDIPRTPQHAGNPTQSRRQPPGWYAPTTATGYRRNNPGLEQAIIGTELLRLAGGPNRGWYPTRKANQPRPASIEHLERLNNAYDARLPGTGDQRKPLTLPTNITPNKYFGQSKHSSASSTREALRRVTSLLIKKGKRRRFALVKKMKKKTERQRETKQKFKARAPRRKRLARRWHVENTTSSADPLAESSRRAFRVRG</sequence>
<dbReference type="AlphaFoldDB" id="E2B8U0"/>